<reference evidence="7 8" key="2">
    <citation type="submission" date="2016-08" db="EMBL/GenBank/DDBJ databases">
        <title>Pervasive Adenine N6-methylation of Active Genes in Fungi.</title>
        <authorList>
            <consortium name="DOE Joint Genome Institute"/>
            <person name="Mondo S.J."/>
            <person name="Dannebaum R.O."/>
            <person name="Kuo R.C."/>
            <person name="Labutti K."/>
            <person name="Haridas S."/>
            <person name="Kuo A."/>
            <person name="Salamov A."/>
            <person name="Ahrendt S.R."/>
            <person name="Lipzen A."/>
            <person name="Sullivan W."/>
            <person name="Andreopoulos W.B."/>
            <person name="Clum A."/>
            <person name="Lindquist E."/>
            <person name="Daum C."/>
            <person name="Ramamoorthy G.K."/>
            <person name="Gryganskyi A."/>
            <person name="Culley D."/>
            <person name="Magnuson J.K."/>
            <person name="James T.Y."/>
            <person name="O'Malley M.A."/>
            <person name="Stajich J.E."/>
            <person name="Spatafora J.W."/>
            <person name="Visel A."/>
            <person name="Grigoriev I.V."/>
        </authorList>
    </citation>
    <scope>NUCLEOTIDE SEQUENCE [LARGE SCALE GENOMIC DNA]</scope>
    <source>
        <strain evidence="8">finn</strain>
    </source>
</reference>
<keyword evidence="4" id="KW-0539">Nucleus</keyword>
<comment type="similarity">
    <text evidence="2">Belongs to the FIP1 family.</text>
</comment>
<evidence type="ECO:0000256" key="3">
    <source>
        <dbReference type="ARBA" id="ARBA00022664"/>
    </source>
</evidence>
<keyword evidence="8" id="KW-1185">Reference proteome</keyword>
<dbReference type="InterPro" id="IPR044976">
    <property type="entry name" value="FIPS5/FIPS3-like"/>
</dbReference>
<dbReference type="STRING" id="1754191.A0A1Y1VN22"/>
<evidence type="ECO:0000256" key="2">
    <source>
        <dbReference type="ARBA" id="ARBA00007459"/>
    </source>
</evidence>
<sequence length="493" mass="57149">MDNIPDDDVDAYLYDEGDAEIKTDKISSKDDKNSEQSKKNLQNSTYEAIKDNSDNEKGNKNNDIENIETSKDNKMEEIEEEEEEEEDDSDSDIEIIMNPEPQEDPKQKLQFNKPTAKEQVNGMGKSTVDINAPGQYEGQNIYDVDLDSFEEKPWRKPGSDITDYFNYGFNEQTWRAYCLKQKQIREENNLQKRINVYESGSNEQDMGFGEQQSSMGRSGRGGFINENSRMNANLSRKMLREQDDSVIQVMSGDNHDGKSMPIMPMDSMKMNSRMENDYMGNPMNSHSYPIPDFNIPPDGMGMFGNDPAMNGPPQFWGPEMDPMGPMGYDFPQQQRGRGNMAMRNMPGPIQMRNMPGQYWDNNQHNSNNQMNRMQQHNYNNFNQGRSKNNNGDNDNNNNNSMKSSNNKSKSKSNDRDQSQERDRHDDSKSKDDNGSSSRHSRSEDRDHKKSKNKIDKDKKKDKRSRSSNQDEERWSRKRSHNDNDDNQKSKRRY</sequence>
<feature type="compositionally biased region" description="Acidic residues" evidence="5">
    <location>
        <begin position="1"/>
        <end position="18"/>
    </location>
</feature>
<protein>
    <submittedName>
        <fullName evidence="7">Fip1-domain-containing protein</fullName>
    </submittedName>
</protein>
<dbReference type="GO" id="GO:0005634">
    <property type="term" value="C:nucleus"/>
    <property type="evidence" value="ECO:0007669"/>
    <property type="project" value="UniProtKB-SubCell"/>
</dbReference>
<evidence type="ECO:0000256" key="1">
    <source>
        <dbReference type="ARBA" id="ARBA00004123"/>
    </source>
</evidence>
<feature type="region of interest" description="Disordered" evidence="5">
    <location>
        <begin position="201"/>
        <end position="225"/>
    </location>
</feature>
<feature type="domain" description="Pre-mRNA polyadenylation factor Fip1" evidence="6">
    <location>
        <begin position="143"/>
        <end position="185"/>
    </location>
</feature>
<accession>A0A1Y1VN22</accession>
<dbReference type="OrthoDB" id="1917198at2759"/>
<dbReference type="PANTHER" id="PTHR36884">
    <property type="entry name" value="FIP1[III]-LIKE PROTEIN"/>
    <property type="match status" value="1"/>
</dbReference>
<name>A0A1Y1VN22_9FUNG</name>
<comment type="subcellular location">
    <subcellularLocation>
        <location evidence="1">Nucleus</location>
    </subcellularLocation>
</comment>
<organism evidence="7 8">
    <name type="scientific">Piromyces finnis</name>
    <dbReference type="NCBI Taxonomy" id="1754191"/>
    <lineage>
        <taxon>Eukaryota</taxon>
        <taxon>Fungi</taxon>
        <taxon>Fungi incertae sedis</taxon>
        <taxon>Chytridiomycota</taxon>
        <taxon>Chytridiomycota incertae sedis</taxon>
        <taxon>Neocallimastigomycetes</taxon>
        <taxon>Neocallimastigales</taxon>
        <taxon>Neocallimastigaceae</taxon>
        <taxon>Piromyces</taxon>
    </lineage>
</organism>
<feature type="compositionally biased region" description="Acidic residues" evidence="5">
    <location>
        <begin position="77"/>
        <end position="93"/>
    </location>
</feature>
<feature type="compositionally biased region" description="Basic and acidic residues" evidence="5">
    <location>
        <begin position="19"/>
        <end position="38"/>
    </location>
</feature>
<keyword evidence="3" id="KW-0507">mRNA processing</keyword>
<dbReference type="EMBL" id="MCFH01000001">
    <property type="protein sequence ID" value="ORX60799.1"/>
    <property type="molecule type" value="Genomic_DNA"/>
</dbReference>
<reference evidence="7 8" key="1">
    <citation type="submission" date="2016-08" db="EMBL/GenBank/DDBJ databases">
        <title>Genomes of anaerobic fungi encode conserved fungal cellulosomes for biomass hydrolysis.</title>
        <authorList>
            <consortium name="DOE Joint Genome Institute"/>
            <person name="Haitjema C.H."/>
            <person name="Gilmore S.P."/>
            <person name="Henske J.K."/>
            <person name="Solomon K.V."/>
            <person name="De Groot R."/>
            <person name="Kuo A."/>
            <person name="Mondo S.J."/>
            <person name="Salamov A.A."/>
            <person name="Labutti K."/>
            <person name="Zhao Z."/>
            <person name="Chiniquy J."/>
            <person name="Barry K."/>
            <person name="Brewer H.M."/>
            <person name="Purvine S.O."/>
            <person name="Wright A.T."/>
            <person name="Boxma B."/>
            <person name="Van Alen T."/>
            <person name="Hackstein J.H."/>
            <person name="Baker S.E."/>
            <person name="Grigoriev I.V."/>
            <person name="O'Malley M.A."/>
        </authorList>
    </citation>
    <scope>NUCLEOTIDE SEQUENCE [LARGE SCALE GENOMIC DNA]</scope>
    <source>
        <strain evidence="8">finn</strain>
    </source>
</reference>
<evidence type="ECO:0000313" key="7">
    <source>
        <dbReference type="EMBL" id="ORX60799.1"/>
    </source>
</evidence>
<comment type="caution">
    <text evidence="7">The sequence shown here is derived from an EMBL/GenBank/DDBJ whole genome shotgun (WGS) entry which is preliminary data.</text>
</comment>
<dbReference type="AlphaFoldDB" id="A0A1Y1VN22"/>
<proteinExistence type="inferred from homology"/>
<dbReference type="PANTHER" id="PTHR36884:SF4">
    <property type="entry name" value="FIP1[III]-LIKE PROTEIN"/>
    <property type="match status" value="1"/>
</dbReference>
<evidence type="ECO:0000313" key="8">
    <source>
        <dbReference type="Proteomes" id="UP000193719"/>
    </source>
</evidence>
<dbReference type="InterPro" id="IPR007854">
    <property type="entry name" value="Fip1_dom"/>
</dbReference>
<feature type="region of interest" description="Disordered" evidence="5">
    <location>
        <begin position="1"/>
        <end position="108"/>
    </location>
</feature>
<evidence type="ECO:0000256" key="5">
    <source>
        <dbReference type="SAM" id="MobiDB-lite"/>
    </source>
</evidence>
<dbReference type="Pfam" id="PF05182">
    <property type="entry name" value="Fip1"/>
    <property type="match status" value="1"/>
</dbReference>
<feature type="compositionally biased region" description="Basic and acidic residues" evidence="5">
    <location>
        <begin position="48"/>
        <end position="76"/>
    </location>
</feature>
<feature type="compositionally biased region" description="Basic and acidic residues" evidence="5">
    <location>
        <begin position="411"/>
        <end position="433"/>
    </location>
</feature>
<dbReference type="GO" id="GO:0006397">
    <property type="term" value="P:mRNA processing"/>
    <property type="evidence" value="ECO:0007669"/>
    <property type="project" value="UniProtKB-KW"/>
</dbReference>
<dbReference type="Proteomes" id="UP000193719">
    <property type="component" value="Unassembled WGS sequence"/>
</dbReference>
<gene>
    <name evidence="7" type="ORF">BCR36DRAFT_407800</name>
</gene>
<feature type="compositionally biased region" description="Basic and acidic residues" evidence="5">
    <location>
        <begin position="440"/>
        <end position="458"/>
    </location>
</feature>
<feature type="region of interest" description="Disordered" evidence="5">
    <location>
        <begin position="344"/>
        <end position="493"/>
    </location>
</feature>
<feature type="compositionally biased region" description="Basic and acidic residues" evidence="5">
    <location>
        <begin position="468"/>
        <end position="493"/>
    </location>
</feature>
<feature type="compositionally biased region" description="Low complexity" evidence="5">
    <location>
        <begin position="361"/>
        <end position="407"/>
    </location>
</feature>
<evidence type="ECO:0000256" key="4">
    <source>
        <dbReference type="ARBA" id="ARBA00023242"/>
    </source>
</evidence>
<evidence type="ECO:0000259" key="6">
    <source>
        <dbReference type="Pfam" id="PF05182"/>
    </source>
</evidence>